<feature type="non-terminal residue" evidence="1">
    <location>
        <position position="541"/>
    </location>
</feature>
<name>A0A0F9CMK6_9ZZZZ</name>
<organism evidence="1">
    <name type="scientific">marine sediment metagenome</name>
    <dbReference type="NCBI Taxonomy" id="412755"/>
    <lineage>
        <taxon>unclassified sequences</taxon>
        <taxon>metagenomes</taxon>
        <taxon>ecological metagenomes</taxon>
    </lineage>
</organism>
<proteinExistence type="predicted"/>
<dbReference type="InterPro" id="IPR032427">
    <property type="entry name" value="P22_portal"/>
</dbReference>
<feature type="non-terminal residue" evidence="1">
    <location>
        <position position="1"/>
    </location>
</feature>
<dbReference type="Pfam" id="PF16510">
    <property type="entry name" value="P22_portal"/>
    <property type="match status" value="1"/>
</dbReference>
<dbReference type="AlphaFoldDB" id="A0A0F9CMK6"/>
<sequence>RLFLQVLDWTRDEEENWDSDQEKVITDCFHIGEGTLYEGWDQDAEQGLGRPISRWVDSRYVLWDPAATVGFQRDDAKYMIWLERMLVADAELLYPALEGAIEAETIETFMQPHLQGHYRHRTAAARLSGMMGAPNEEGDFVWLRRQWEKKKVYKKVYFHKADGTAALVIRGEDGEQEALTEELYCCLTSEEQDQLYVAQKMTEEMWETVVVNNRVAENHISAFCKTRRGHGHFPFCFFSNVHLSDESHARGEIGFLVGAQDITNETVSMFLDQLFTSNVGYWQVFKGSLEPQEREKLADIGRKPNTVIETTLGVAPPQHMGTDSSGMAAAASAIPIIKDLADRISGINDPARGERGNRAESGRAIRALQAQTSQLATKVRRHIESGLRRATKLRMHNIMQFMRGNRVLEVTDPNTNAVKPLYMGHSEAEIMAFYNLRPEADDEAKEIKIVNEDGQEVEILVLNDDVAHEMMVERIELTLDTGQEKNKLERMDQAEMVLSTVGPPAIPWVAEQLDWTNKDQLIADIEKNNQAQQAFGQLEQM</sequence>
<protein>
    <submittedName>
        <fullName evidence="1">Uncharacterized protein</fullName>
    </submittedName>
</protein>
<comment type="caution">
    <text evidence="1">The sequence shown here is derived from an EMBL/GenBank/DDBJ whole genome shotgun (WGS) entry which is preliminary data.</text>
</comment>
<dbReference type="EMBL" id="LAZR01035375">
    <property type="protein sequence ID" value="KKL27682.1"/>
    <property type="molecule type" value="Genomic_DNA"/>
</dbReference>
<gene>
    <name evidence="1" type="ORF">LCGC14_2382710</name>
</gene>
<evidence type="ECO:0000313" key="1">
    <source>
        <dbReference type="EMBL" id="KKL27682.1"/>
    </source>
</evidence>
<accession>A0A0F9CMK6</accession>
<reference evidence="1" key="1">
    <citation type="journal article" date="2015" name="Nature">
        <title>Complex archaea that bridge the gap between prokaryotes and eukaryotes.</title>
        <authorList>
            <person name="Spang A."/>
            <person name="Saw J.H."/>
            <person name="Jorgensen S.L."/>
            <person name="Zaremba-Niedzwiedzka K."/>
            <person name="Martijn J."/>
            <person name="Lind A.E."/>
            <person name="van Eijk R."/>
            <person name="Schleper C."/>
            <person name="Guy L."/>
            <person name="Ettema T.J."/>
        </authorList>
    </citation>
    <scope>NUCLEOTIDE SEQUENCE</scope>
</reference>